<evidence type="ECO:0000313" key="2">
    <source>
        <dbReference type="Proteomes" id="UP000029453"/>
    </source>
</evidence>
<reference evidence="1 2" key="1">
    <citation type="submission" date="2012-10" db="EMBL/GenBank/DDBJ databases">
        <title>Draft Genome Sequence of Paenibacillus popilliae ATCC 14706T.</title>
        <authorList>
            <person name="Iiyama K."/>
            <person name="Mori K."/>
            <person name="Mon H."/>
            <person name="Chieda Y."/>
            <person name="Lee J.M."/>
            <person name="Kusakabe T."/>
            <person name="Tashiro K."/>
            <person name="Asano S."/>
            <person name="Yasunaga-Aoki C."/>
            <person name="Shimizu S."/>
        </authorList>
    </citation>
    <scope>NUCLEOTIDE SEQUENCE [LARGE SCALE GENOMIC DNA]</scope>
    <source>
        <strain evidence="1 2">ATCC 14706</strain>
    </source>
</reference>
<dbReference type="Proteomes" id="UP000029453">
    <property type="component" value="Unassembled WGS sequence"/>
</dbReference>
<sequence>MFSPMRAAMAGSDPAVIPMLQRDLQHFLRRQFRPLRRFAADLNDQRQDVERGTDALTAQRFADSGEADRMRIAPAAAISVIARIPD</sequence>
<gene>
    <name evidence="1" type="ORF">PPOP_3572</name>
</gene>
<name>M9M503_PAEPP</name>
<proteinExistence type="predicted"/>
<dbReference type="EMBL" id="BALG01000354">
    <property type="protein sequence ID" value="GAC44169.1"/>
    <property type="molecule type" value="Genomic_DNA"/>
</dbReference>
<accession>M9M503</accession>
<keyword evidence="2" id="KW-1185">Reference proteome</keyword>
<protein>
    <submittedName>
        <fullName evidence="1">Uncharacterized homolog of PrgY</fullName>
    </submittedName>
</protein>
<dbReference type="AlphaFoldDB" id="M9M503"/>
<comment type="caution">
    <text evidence="1">The sequence shown here is derived from an EMBL/GenBank/DDBJ whole genome shotgun (WGS) entry which is preliminary data.</text>
</comment>
<evidence type="ECO:0000313" key="1">
    <source>
        <dbReference type="EMBL" id="GAC44169.1"/>
    </source>
</evidence>
<organism evidence="1 2">
    <name type="scientific">Paenibacillus popilliae ATCC 14706</name>
    <dbReference type="NCBI Taxonomy" id="1212764"/>
    <lineage>
        <taxon>Bacteria</taxon>
        <taxon>Bacillati</taxon>
        <taxon>Bacillota</taxon>
        <taxon>Bacilli</taxon>
        <taxon>Bacillales</taxon>
        <taxon>Paenibacillaceae</taxon>
        <taxon>Paenibacillus</taxon>
    </lineage>
</organism>